<keyword evidence="4" id="KW-1185">Reference proteome</keyword>
<evidence type="ECO:0000256" key="2">
    <source>
        <dbReference type="SAM" id="SignalP"/>
    </source>
</evidence>
<evidence type="ECO:0008006" key="5">
    <source>
        <dbReference type="Google" id="ProtNLM"/>
    </source>
</evidence>
<feature type="signal peptide" evidence="2">
    <location>
        <begin position="1"/>
        <end position="31"/>
    </location>
</feature>
<keyword evidence="2" id="KW-0732">Signal</keyword>
<gene>
    <name evidence="3" type="ORF">H8S44_02520</name>
</gene>
<evidence type="ECO:0000313" key="4">
    <source>
        <dbReference type="Proteomes" id="UP000649345"/>
    </source>
</evidence>
<evidence type="ECO:0000313" key="3">
    <source>
        <dbReference type="EMBL" id="MBC5658662.1"/>
    </source>
</evidence>
<dbReference type="Pfam" id="PF19644">
    <property type="entry name" value="DUF6147"/>
    <property type="match status" value="1"/>
</dbReference>
<organism evidence="3 4">
    <name type="scientific">Anaerosacchariphilus hominis</name>
    <dbReference type="NCBI Taxonomy" id="2763017"/>
    <lineage>
        <taxon>Bacteria</taxon>
        <taxon>Bacillati</taxon>
        <taxon>Bacillota</taxon>
        <taxon>Clostridia</taxon>
        <taxon>Lachnospirales</taxon>
        <taxon>Lachnospiraceae</taxon>
        <taxon>Anaerosacchariphilus</taxon>
    </lineage>
</organism>
<sequence length="166" mass="17350">MRNKMKLMAGVLSVTLAGGPLLPPAALTALAADTDMAGYHEYVTTEDEAIDHWYGVARGTYLKESTCGIKRDGTAKVAVSGTTTAHSICDSVKVAVYLDESSNGGSKFGTIGTYHFEETDTSSCHGSKSGISVTSGYHYRARGGHSVKKGSTTESTTTCSPTIKAS</sequence>
<proteinExistence type="predicted"/>
<evidence type="ECO:0000256" key="1">
    <source>
        <dbReference type="SAM" id="MobiDB-lite"/>
    </source>
</evidence>
<feature type="compositionally biased region" description="Low complexity" evidence="1">
    <location>
        <begin position="152"/>
        <end position="166"/>
    </location>
</feature>
<reference evidence="3" key="1">
    <citation type="submission" date="2020-08" db="EMBL/GenBank/DDBJ databases">
        <title>Genome public.</title>
        <authorList>
            <person name="Liu C."/>
            <person name="Sun Q."/>
        </authorList>
    </citation>
    <scope>NUCLEOTIDE SEQUENCE</scope>
    <source>
        <strain evidence="3">NSJ-68</strain>
    </source>
</reference>
<dbReference type="InterPro" id="IPR046145">
    <property type="entry name" value="DUF6147"/>
</dbReference>
<dbReference type="AlphaFoldDB" id="A0A923LAC7"/>
<feature type="region of interest" description="Disordered" evidence="1">
    <location>
        <begin position="143"/>
        <end position="166"/>
    </location>
</feature>
<dbReference type="EMBL" id="JACOOR010000001">
    <property type="protein sequence ID" value="MBC5658662.1"/>
    <property type="molecule type" value="Genomic_DNA"/>
</dbReference>
<dbReference type="Proteomes" id="UP000649345">
    <property type="component" value="Unassembled WGS sequence"/>
</dbReference>
<protein>
    <recommendedName>
        <fullName evidence="5">Secreted protein</fullName>
    </recommendedName>
</protein>
<name>A0A923LAC7_9FIRM</name>
<dbReference type="RefSeq" id="WP_186872646.1">
    <property type="nucleotide sequence ID" value="NZ_JACOOR010000001.1"/>
</dbReference>
<comment type="caution">
    <text evidence="3">The sequence shown here is derived from an EMBL/GenBank/DDBJ whole genome shotgun (WGS) entry which is preliminary data.</text>
</comment>
<accession>A0A923LAC7</accession>
<feature type="chain" id="PRO_5036748584" description="Secreted protein" evidence="2">
    <location>
        <begin position="32"/>
        <end position="166"/>
    </location>
</feature>